<dbReference type="EMBL" id="ACWF01000004">
    <property type="protein sequence ID" value="EHL79659.1"/>
    <property type="molecule type" value="Genomic_DNA"/>
</dbReference>
<dbReference type="AlphaFoldDB" id="G9QGT2"/>
<protein>
    <recommendedName>
        <fullName evidence="3">DUF3006 domain-containing protein</fullName>
    </recommendedName>
</protein>
<gene>
    <name evidence="1" type="ORF">HMPREF1015_00991</name>
</gene>
<dbReference type="Gene3D" id="6.20.120.50">
    <property type="match status" value="1"/>
</dbReference>
<dbReference type="PATRIC" id="fig|665952.3.peg.103"/>
<keyword evidence="2" id="KW-1185">Reference proteome</keyword>
<dbReference type="GeneID" id="87581840"/>
<name>G9QGT2_9BACI</name>
<organism evidence="1 2">
    <name type="scientific">Bacillus smithii 7_3_47FAA</name>
    <dbReference type="NCBI Taxonomy" id="665952"/>
    <lineage>
        <taxon>Bacteria</taxon>
        <taxon>Bacillati</taxon>
        <taxon>Bacillota</taxon>
        <taxon>Bacilli</taxon>
        <taxon>Bacillales</taxon>
        <taxon>Bacillaceae</taxon>
        <taxon>Bacillus</taxon>
    </lineage>
</organism>
<dbReference type="RefSeq" id="WP_003352370.1">
    <property type="nucleotide sequence ID" value="NZ_JH414740.1"/>
</dbReference>
<reference evidence="1 2" key="1">
    <citation type="submission" date="2011-09" db="EMBL/GenBank/DDBJ databases">
        <title>The Genome Sequence of Bacillus smithii 7_3_47FAA.</title>
        <authorList>
            <consortium name="The Broad Institute Genome Sequencing Platform"/>
            <person name="Earl A."/>
            <person name="Ward D."/>
            <person name="Feldgarden M."/>
            <person name="Gevers D."/>
            <person name="Daigneault M."/>
            <person name="Strauss J."/>
            <person name="Allen-Vercoe E."/>
            <person name="Young S.K."/>
            <person name="Zeng Q."/>
            <person name="Gargeya S."/>
            <person name="Fitzgerald M."/>
            <person name="Haas B."/>
            <person name="Abouelleil A."/>
            <person name="Alvarado L."/>
            <person name="Arachchi H.M."/>
            <person name="Berlin A."/>
            <person name="Brown A."/>
            <person name="Chapman S.B."/>
            <person name="Chen Z."/>
            <person name="Dunbar C."/>
            <person name="Freedman E."/>
            <person name="Gearin G."/>
            <person name="Goldberg J."/>
            <person name="Griggs A."/>
            <person name="Gujja S."/>
            <person name="Heiman D."/>
            <person name="Howarth C."/>
            <person name="Larson L."/>
            <person name="Lui A."/>
            <person name="MacDonald P.J.P."/>
            <person name="Montmayeur A."/>
            <person name="Murphy C."/>
            <person name="Neiman D."/>
            <person name="Pearson M."/>
            <person name="Priest M."/>
            <person name="Roberts A."/>
            <person name="Saif S."/>
            <person name="Shea T."/>
            <person name="Shenoy N."/>
            <person name="Sisk P."/>
            <person name="Stolte C."/>
            <person name="Sykes S."/>
            <person name="Wortman J."/>
            <person name="Nusbaum C."/>
            <person name="Birren B."/>
        </authorList>
    </citation>
    <scope>NUCLEOTIDE SEQUENCE [LARGE SCALE GENOMIC DNA]</scope>
    <source>
        <strain evidence="1 2">7_3_47FAA</strain>
    </source>
</reference>
<dbReference type="Pfam" id="PF11213">
    <property type="entry name" value="DUF3006"/>
    <property type="match status" value="1"/>
</dbReference>
<comment type="caution">
    <text evidence="1">The sequence shown here is derived from an EMBL/GenBank/DDBJ whole genome shotgun (WGS) entry which is preliminary data.</text>
</comment>
<evidence type="ECO:0000313" key="1">
    <source>
        <dbReference type="EMBL" id="EHL79659.1"/>
    </source>
</evidence>
<evidence type="ECO:0008006" key="3">
    <source>
        <dbReference type="Google" id="ProtNLM"/>
    </source>
</evidence>
<dbReference type="Proteomes" id="UP000011747">
    <property type="component" value="Unassembled WGS sequence"/>
</dbReference>
<proteinExistence type="predicted"/>
<dbReference type="InterPro" id="IPR021377">
    <property type="entry name" value="DUF3006"/>
</dbReference>
<dbReference type="HOGENOM" id="CLU_181623_2_1_9"/>
<accession>G9QGT2</accession>
<evidence type="ECO:0000313" key="2">
    <source>
        <dbReference type="Proteomes" id="UP000011747"/>
    </source>
</evidence>
<sequence>MEYIIDYFEGGLAVCETKDGKRVTIEKSKLPKNCKVGDVMKLENGRFRLDKKETERQRKEIENLMKGLFKD</sequence>